<comment type="caution">
    <text evidence="16">The sequence shown here is derived from an EMBL/GenBank/DDBJ whole genome shotgun (WGS) entry which is preliminary data.</text>
</comment>
<evidence type="ECO:0000256" key="5">
    <source>
        <dbReference type="ARBA" id="ARBA00001947"/>
    </source>
</evidence>
<name>A0ABS8D531_9NEIS</name>
<dbReference type="InterPro" id="IPR005511">
    <property type="entry name" value="SMP-30"/>
</dbReference>
<dbReference type="Pfam" id="PF08450">
    <property type="entry name" value="SGL"/>
    <property type="match status" value="1"/>
</dbReference>
<keyword evidence="10" id="KW-0963">Cytoplasm</keyword>
<organism evidence="16 17">
    <name type="scientific">Leeia speluncae</name>
    <dbReference type="NCBI Taxonomy" id="2884804"/>
    <lineage>
        <taxon>Bacteria</taxon>
        <taxon>Pseudomonadati</taxon>
        <taxon>Pseudomonadota</taxon>
        <taxon>Betaproteobacteria</taxon>
        <taxon>Neisseriales</taxon>
        <taxon>Leeiaceae</taxon>
        <taxon>Leeia</taxon>
    </lineage>
</organism>
<dbReference type="InterPro" id="IPR011042">
    <property type="entry name" value="6-blade_b-propeller_TolB-like"/>
</dbReference>
<protein>
    <recommendedName>
        <fullName evidence="9">Regucalcin</fullName>
        <ecNumber evidence="8">3.1.1.17</ecNumber>
    </recommendedName>
    <alternativeName>
        <fullName evidence="14">Gluconolactonase</fullName>
    </alternativeName>
</protein>
<dbReference type="Gene3D" id="2.120.10.30">
    <property type="entry name" value="TolB, C-terminal domain"/>
    <property type="match status" value="1"/>
</dbReference>
<evidence type="ECO:0000256" key="1">
    <source>
        <dbReference type="ARBA" id="ARBA00001589"/>
    </source>
</evidence>
<comment type="cofactor">
    <cofactor evidence="5">
        <name>Zn(2+)</name>
        <dbReference type="ChEBI" id="CHEBI:29105"/>
    </cofactor>
</comment>
<evidence type="ECO:0000259" key="15">
    <source>
        <dbReference type="Pfam" id="PF08450"/>
    </source>
</evidence>
<dbReference type="EMBL" id="JAJBZT010000002">
    <property type="protein sequence ID" value="MCB6182718.1"/>
    <property type="molecule type" value="Genomic_DNA"/>
</dbReference>
<comment type="catalytic activity">
    <reaction evidence="1">
        <text>D-glucono-1,5-lactone + H2O = D-gluconate + H(+)</text>
        <dbReference type="Rhea" id="RHEA:10440"/>
        <dbReference type="ChEBI" id="CHEBI:15377"/>
        <dbReference type="ChEBI" id="CHEBI:15378"/>
        <dbReference type="ChEBI" id="CHEBI:16217"/>
        <dbReference type="ChEBI" id="CHEBI:18391"/>
        <dbReference type="EC" id="3.1.1.17"/>
    </reaction>
</comment>
<keyword evidence="11" id="KW-0479">Metal-binding</keyword>
<feature type="domain" description="SMP-30/Gluconolactonase/LRE-like region" evidence="15">
    <location>
        <begin position="13"/>
        <end position="256"/>
    </location>
</feature>
<comment type="subcellular location">
    <subcellularLocation>
        <location evidence="6">Cytoplasm</location>
    </subcellularLocation>
</comment>
<accession>A0ABS8D531</accession>
<dbReference type="Proteomes" id="UP001165395">
    <property type="component" value="Unassembled WGS sequence"/>
</dbReference>
<proteinExistence type="inferred from homology"/>
<evidence type="ECO:0000256" key="13">
    <source>
        <dbReference type="ARBA" id="ARBA00022837"/>
    </source>
</evidence>
<evidence type="ECO:0000256" key="14">
    <source>
        <dbReference type="ARBA" id="ARBA00032464"/>
    </source>
</evidence>
<comment type="cofactor">
    <cofactor evidence="3">
        <name>Mn(2+)</name>
        <dbReference type="ChEBI" id="CHEBI:29035"/>
    </cofactor>
</comment>
<dbReference type="InterPro" id="IPR013658">
    <property type="entry name" value="SGL"/>
</dbReference>
<evidence type="ECO:0000256" key="6">
    <source>
        <dbReference type="ARBA" id="ARBA00004496"/>
    </source>
</evidence>
<keyword evidence="17" id="KW-1185">Reference proteome</keyword>
<evidence type="ECO:0000313" key="17">
    <source>
        <dbReference type="Proteomes" id="UP001165395"/>
    </source>
</evidence>
<evidence type="ECO:0000256" key="9">
    <source>
        <dbReference type="ARBA" id="ARBA00016808"/>
    </source>
</evidence>
<sequence length="291" mass="31956">MEARLLLDLQATLGEGLMWSPSLQRLYFTDIKAPALFELDLGTLAYQRWSMPTLTGWLIERQQGGFIAGLQTGFAEVTLTPSFSVHPFLNPHPANPDMRLNDAKANQLGQIYAGSMHNLQPENAIGRLYRLDPDRTLYTLDTDYHICNGPALSVDLRTLYHTDTLKKTIYRYQIDADGNLSNRQIWKVFTEAEGYPDGMTIDSENCLWVAHWGGGCVSRLAPTGDLLARVQLPASQITNVTFAGPNLDRLVVTSAREGLSAATLTKEPLAGGLFEVLNTGCKGLPAGKFGG</sequence>
<comment type="similarity">
    <text evidence="7">Belongs to the SMP-30/CGR1 family.</text>
</comment>
<dbReference type="PANTHER" id="PTHR10907">
    <property type="entry name" value="REGUCALCIN"/>
    <property type="match status" value="1"/>
</dbReference>
<gene>
    <name evidence="16" type="ORF">LIN78_04010</name>
</gene>
<keyword evidence="12" id="KW-0378">Hydrolase</keyword>
<comment type="cofactor">
    <cofactor evidence="2">
        <name>Ca(2+)</name>
        <dbReference type="ChEBI" id="CHEBI:29108"/>
    </cofactor>
</comment>
<evidence type="ECO:0000256" key="4">
    <source>
        <dbReference type="ARBA" id="ARBA00001946"/>
    </source>
</evidence>
<dbReference type="PRINTS" id="PR01791">
    <property type="entry name" value="REGUCALCIN"/>
</dbReference>
<evidence type="ECO:0000256" key="8">
    <source>
        <dbReference type="ARBA" id="ARBA00013227"/>
    </source>
</evidence>
<evidence type="ECO:0000313" key="16">
    <source>
        <dbReference type="EMBL" id="MCB6182718.1"/>
    </source>
</evidence>
<evidence type="ECO:0000256" key="3">
    <source>
        <dbReference type="ARBA" id="ARBA00001936"/>
    </source>
</evidence>
<evidence type="ECO:0000256" key="10">
    <source>
        <dbReference type="ARBA" id="ARBA00022490"/>
    </source>
</evidence>
<dbReference type="RefSeq" id="WP_227178737.1">
    <property type="nucleotide sequence ID" value="NZ_JAJBZT010000002.1"/>
</dbReference>
<evidence type="ECO:0000256" key="11">
    <source>
        <dbReference type="ARBA" id="ARBA00022723"/>
    </source>
</evidence>
<dbReference type="SUPFAM" id="SSF63829">
    <property type="entry name" value="Calcium-dependent phosphotriesterase"/>
    <property type="match status" value="1"/>
</dbReference>
<evidence type="ECO:0000256" key="7">
    <source>
        <dbReference type="ARBA" id="ARBA00008853"/>
    </source>
</evidence>
<evidence type="ECO:0000256" key="12">
    <source>
        <dbReference type="ARBA" id="ARBA00022801"/>
    </source>
</evidence>
<dbReference type="InterPro" id="IPR008367">
    <property type="entry name" value="Regucalcin"/>
</dbReference>
<keyword evidence="13" id="KW-0106">Calcium</keyword>
<dbReference type="PANTHER" id="PTHR10907:SF47">
    <property type="entry name" value="REGUCALCIN"/>
    <property type="match status" value="1"/>
</dbReference>
<comment type="cofactor">
    <cofactor evidence="4">
        <name>Mg(2+)</name>
        <dbReference type="ChEBI" id="CHEBI:18420"/>
    </cofactor>
</comment>
<evidence type="ECO:0000256" key="2">
    <source>
        <dbReference type="ARBA" id="ARBA00001913"/>
    </source>
</evidence>
<dbReference type="PRINTS" id="PR01790">
    <property type="entry name" value="SMP30FAMILY"/>
</dbReference>
<dbReference type="EC" id="3.1.1.17" evidence="8"/>
<reference evidence="16" key="1">
    <citation type="submission" date="2021-10" db="EMBL/GenBank/DDBJ databases">
        <title>The complete genome sequence of Leeia sp. TBRC 13508.</title>
        <authorList>
            <person name="Charoenyingcharoen P."/>
            <person name="Yukphan P."/>
        </authorList>
    </citation>
    <scope>NUCLEOTIDE SEQUENCE</scope>
    <source>
        <strain evidence="16">TBRC 13508</strain>
    </source>
</reference>